<name>A0A235B487_9BACL</name>
<keyword evidence="10" id="KW-1185">Reference proteome</keyword>
<feature type="transmembrane region" description="Helical" evidence="7">
    <location>
        <begin position="121"/>
        <end position="142"/>
    </location>
</feature>
<dbReference type="AlphaFoldDB" id="A0A235B487"/>
<accession>A0A235B487</accession>
<organism evidence="9 10">
    <name type="scientific">Paludifilum halophilum</name>
    <dbReference type="NCBI Taxonomy" id="1642702"/>
    <lineage>
        <taxon>Bacteria</taxon>
        <taxon>Bacillati</taxon>
        <taxon>Bacillota</taxon>
        <taxon>Bacilli</taxon>
        <taxon>Bacillales</taxon>
        <taxon>Thermoactinomycetaceae</taxon>
        <taxon>Paludifilum</taxon>
    </lineage>
</organism>
<feature type="transmembrane region" description="Helical" evidence="7">
    <location>
        <begin position="256"/>
        <end position="276"/>
    </location>
</feature>
<evidence type="ECO:0000256" key="1">
    <source>
        <dbReference type="ARBA" id="ARBA00004651"/>
    </source>
</evidence>
<dbReference type="InterPro" id="IPR047200">
    <property type="entry name" value="MFS_YcaD-like"/>
</dbReference>
<evidence type="ECO:0000256" key="5">
    <source>
        <dbReference type="ARBA" id="ARBA00022989"/>
    </source>
</evidence>
<feature type="transmembrane region" description="Helical" evidence="7">
    <location>
        <begin position="188"/>
        <end position="205"/>
    </location>
</feature>
<evidence type="ECO:0000256" key="2">
    <source>
        <dbReference type="ARBA" id="ARBA00022448"/>
    </source>
</evidence>
<dbReference type="Proteomes" id="UP000215459">
    <property type="component" value="Unassembled WGS sequence"/>
</dbReference>
<dbReference type="EMBL" id="NOWF01000007">
    <property type="protein sequence ID" value="OYD07118.1"/>
    <property type="molecule type" value="Genomic_DNA"/>
</dbReference>
<dbReference type="SUPFAM" id="SSF103473">
    <property type="entry name" value="MFS general substrate transporter"/>
    <property type="match status" value="1"/>
</dbReference>
<dbReference type="InterPro" id="IPR005829">
    <property type="entry name" value="Sugar_transporter_CS"/>
</dbReference>
<evidence type="ECO:0000256" key="3">
    <source>
        <dbReference type="ARBA" id="ARBA00022475"/>
    </source>
</evidence>
<dbReference type="InterPro" id="IPR011701">
    <property type="entry name" value="MFS"/>
</dbReference>
<keyword evidence="5 7" id="KW-1133">Transmembrane helix</keyword>
<keyword evidence="6 7" id="KW-0472">Membrane</keyword>
<reference evidence="9 10" key="1">
    <citation type="submission" date="2017-07" db="EMBL/GenBank/DDBJ databases">
        <title>The genome sequence of Paludifilum halophilum highlights mechanisms for microbial adaptation to high salt environemnts.</title>
        <authorList>
            <person name="Belbahri L."/>
        </authorList>
    </citation>
    <scope>NUCLEOTIDE SEQUENCE [LARGE SCALE GENOMIC DNA]</scope>
    <source>
        <strain evidence="9 10">DSM 102817</strain>
    </source>
</reference>
<dbReference type="InterPro" id="IPR020846">
    <property type="entry name" value="MFS_dom"/>
</dbReference>
<keyword evidence="2" id="KW-0813">Transport</keyword>
<feature type="transmembrane region" description="Helical" evidence="7">
    <location>
        <begin position="86"/>
        <end position="109"/>
    </location>
</feature>
<feature type="transmembrane region" description="Helical" evidence="7">
    <location>
        <begin position="148"/>
        <end position="167"/>
    </location>
</feature>
<feature type="transmembrane region" description="Helical" evidence="7">
    <location>
        <begin position="346"/>
        <end position="364"/>
    </location>
</feature>
<feature type="transmembrane region" description="Helical" evidence="7">
    <location>
        <begin position="62"/>
        <end position="80"/>
    </location>
</feature>
<dbReference type="GO" id="GO:0022857">
    <property type="term" value="F:transmembrane transporter activity"/>
    <property type="evidence" value="ECO:0007669"/>
    <property type="project" value="InterPro"/>
</dbReference>
<evidence type="ECO:0000256" key="4">
    <source>
        <dbReference type="ARBA" id="ARBA00022692"/>
    </source>
</evidence>
<dbReference type="GO" id="GO:0005886">
    <property type="term" value="C:plasma membrane"/>
    <property type="evidence" value="ECO:0007669"/>
    <property type="project" value="UniProtKB-SubCell"/>
</dbReference>
<feature type="transmembrane region" description="Helical" evidence="7">
    <location>
        <begin position="282"/>
        <end position="304"/>
    </location>
</feature>
<evidence type="ECO:0000313" key="9">
    <source>
        <dbReference type="EMBL" id="OYD07118.1"/>
    </source>
</evidence>
<dbReference type="PROSITE" id="PS00216">
    <property type="entry name" value="SUGAR_TRANSPORT_1"/>
    <property type="match status" value="1"/>
</dbReference>
<comment type="subcellular location">
    <subcellularLocation>
        <location evidence="1">Cell membrane</location>
        <topology evidence="1">Multi-pass membrane protein</topology>
    </subcellularLocation>
</comment>
<evidence type="ECO:0000259" key="8">
    <source>
        <dbReference type="PROSITE" id="PS50850"/>
    </source>
</evidence>
<dbReference type="Pfam" id="PF07690">
    <property type="entry name" value="MFS_1"/>
    <property type="match status" value="1"/>
</dbReference>
<comment type="caution">
    <text evidence="9">The sequence shown here is derived from an EMBL/GenBank/DDBJ whole genome shotgun (WGS) entry which is preliminary data.</text>
</comment>
<protein>
    <recommendedName>
        <fullName evidence="8">Major facilitator superfamily (MFS) profile domain-containing protein</fullName>
    </recommendedName>
</protein>
<feature type="transmembrane region" description="Helical" evidence="7">
    <location>
        <begin position="225"/>
        <end position="249"/>
    </location>
</feature>
<evidence type="ECO:0000313" key="10">
    <source>
        <dbReference type="Proteomes" id="UP000215459"/>
    </source>
</evidence>
<proteinExistence type="predicted"/>
<evidence type="ECO:0000256" key="6">
    <source>
        <dbReference type="ARBA" id="ARBA00023136"/>
    </source>
</evidence>
<dbReference type="Pfam" id="PF05977">
    <property type="entry name" value="MFS_3"/>
    <property type="match status" value="1"/>
</dbReference>
<feature type="transmembrane region" description="Helical" evidence="7">
    <location>
        <begin position="316"/>
        <end position="334"/>
    </location>
</feature>
<dbReference type="InterPro" id="IPR036259">
    <property type="entry name" value="MFS_trans_sf"/>
</dbReference>
<evidence type="ECO:0000256" key="7">
    <source>
        <dbReference type="SAM" id="Phobius"/>
    </source>
</evidence>
<keyword evidence="4 7" id="KW-0812">Transmembrane</keyword>
<dbReference type="PANTHER" id="PTHR23521">
    <property type="entry name" value="TRANSPORTER MFS SUPERFAMILY"/>
    <property type="match status" value="1"/>
</dbReference>
<dbReference type="InterPro" id="IPR010290">
    <property type="entry name" value="TM_effector"/>
</dbReference>
<feature type="domain" description="Major facilitator superfamily (MFS) profile" evidence="8">
    <location>
        <begin position="1"/>
        <end position="370"/>
    </location>
</feature>
<dbReference type="PANTHER" id="PTHR23521:SF2">
    <property type="entry name" value="TRANSPORTER MFS SUPERFAMILY"/>
    <property type="match status" value="1"/>
</dbReference>
<gene>
    <name evidence="9" type="ORF">CHM34_12020</name>
</gene>
<dbReference type="PROSITE" id="PS50850">
    <property type="entry name" value="MFS"/>
    <property type="match status" value="1"/>
</dbReference>
<dbReference type="Gene3D" id="1.20.1250.20">
    <property type="entry name" value="MFS general substrate transporter like domains"/>
    <property type="match status" value="2"/>
</dbReference>
<dbReference type="CDD" id="cd17477">
    <property type="entry name" value="MFS_YcaD_like"/>
    <property type="match status" value="1"/>
</dbReference>
<sequence>MAVVAVAALNQGMLLPLLATLLEDEGISSSLNGLNAASLYLGILAVTPLCGPMVRRFGYRRVMVAGLMVTIFSLFSFPVWKGFSSWFLLRFLVGVGDCALQYAAQLWITSDSPRHLRGRRISLYGLAFGIGFGIGPLGINLLAWGDAVPFWVMGFLLCGVFFGVNRLKEAKPVILPGKERGRRKVPRIYRWAFVALCPAFVYGFLEASLSGSFPIYGLREGLDTAWVSVLISAFLYGSLLFQVPLGVLSDRWGRRLVLGGTCLFGAVGMASIPAVMGNAVLLLVLFTLIGGLLGSLYSLGLAYMADLLPQEYLPEANALANVHFAVGCMTGPYAGGLLIQSVGGGGLFYLISATLFTFVLLTVFQRKPAVRETSSHTESV</sequence>
<keyword evidence="3" id="KW-1003">Cell membrane</keyword>